<comment type="subcellular location">
    <subcellularLocation>
        <location evidence="1">Nucleus speckle</location>
    </subcellularLocation>
</comment>
<feature type="domain" description="C3H1-type" evidence="8">
    <location>
        <begin position="2477"/>
        <end position="2505"/>
    </location>
</feature>
<dbReference type="InterPro" id="IPR035309">
    <property type="entry name" value="PSME4"/>
</dbReference>
<protein>
    <recommendedName>
        <fullName evidence="8">C3H1-type domain-containing protein</fullName>
    </recommendedName>
</protein>
<dbReference type="PROSITE" id="PS50103">
    <property type="entry name" value="ZF_C3H1"/>
    <property type="match status" value="2"/>
</dbReference>
<dbReference type="SMART" id="SM00356">
    <property type="entry name" value="ZnF_C3H1"/>
    <property type="match status" value="2"/>
</dbReference>
<evidence type="ECO:0000313" key="9">
    <source>
        <dbReference type="EMBL" id="TRM60145.1"/>
    </source>
</evidence>
<feature type="region of interest" description="Disordered" evidence="7">
    <location>
        <begin position="2450"/>
        <end position="2472"/>
    </location>
</feature>
<keyword evidence="3" id="KW-0677">Repeat</keyword>
<feature type="compositionally biased region" description="Polar residues" evidence="7">
    <location>
        <begin position="2161"/>
        <end position="2180"/>
    </location>
</feature>
<dbReference type="FunFam" id="4.10.1000.10:FF:000002">
    <property type="entry name" value="Zinc finger protein 36, C3H1 type-like 1"/>
    <property type="match status" value="1"/>
</dbReference>
<dbReference type="InterPro" id="IPR032430">
    <property type="entry name" value="Blm10_mid"/>
</dbReference>
<feature type="zinc finger region" description="C3H1-type" evidence="6">
    <location>
        <begin position="2477"/>
        <end position="2505"/>
    </location>
</feature>
<dbReference type="SUPFAM" id="SSF48371">
    <property type="entry name" value="ARM repeat"/>
    <property type="match status" value="2"/>
</dbReference>
<dbReference type="GO" id="GO:0010499">
    <property type="term" value="P:proteasomal ubiquitin-independent protein catabolic process"/>
    <property type="evidence" value="ECO:0007669"/>
    <property type="project" value="TreeGrafter"/>
</dbReference>
<dbReference type="Gene3D" id="4.10.1000.10">
    <property type="entry name" value="Zinc finger, CCCH-type"/>
    <property type="match status" value="2"/>
</dbReference>
<feature type="compositionally biased region" description="Gly residues" evidence="7">
    <location>
        <begin position="2768"/>
        <end position="2777"/>
    </location>
</feature>
<feature type="region of interest" description="Disordered" evidence="7">
    <location>
        <begin position="2012"/>
        <end position="2035"/>
    </location>
</feature>
<proteinExistence type="predicted"/>
<feature type="domain" description="C3H1-type" evidence="8">
    <location>
        <begin position="2515"/>
        <end position="2543"/>
    </location>
</feature>
<dbReference type="STRING" id="97359.A0A550C5T0"/>
<feature type="compositionally biased region" description="Polar residues" evidence="7">
    <location>
        <begin position="2677"/>
        <end position="2715"/>
    </location>
</feature>
<dbReference type="Proteomes" id="UP000320762">
    <property type="component" value="Unassembled WGS sequence"/>
</dbReference>
<dbReference type="InterPro" id="IPR011989">
    <property type="entry name" value="ARM-like"/>
</dbReference>
<feature type="zinc finger region" description="C3H1-type" evidence="6">
    <location>
        <begin position="2515"/>
        <end position="2543"/>
    </location>
</feature>
<dbReference type="PANTHER" id="PTHR32170">
    <property type="entry name" value="PROTEASOME ACTIVATOR COMPLEX SUBUNIT 4"/>
    <property type="match status" value="1"/>
</dbReference>
<name>A0A550C5T0_9AGAR</name>
<feature type="region of interest" description="Disordered" evidence="7">
    <location>
        <begin position="2161"/>
        <end position="2236"/>
    </location>
</feature>
<evidence type="ECO:0000256" key="6">
    <source>
        <dbReference type="PROSITE-ProRule" id="PRU00723"/>
    </source>
</evidence>
<evidence type="ECO:0000313" key="10">
    <source>
        <dbReference type="Proteomes" id="UP000320762"/>
    </source>
</evidence>
<evidence type="ECO:0000256" key="7">
    <source>
        <dbReference type="SAM" id="MobiDB-lite"/>
    </source>
</evidence>
<dbReference type="GO" id="GO:0005829">
    <property type="term" value="C:cytosol"/>
    <property type="evidence" value="ECO:0007669"/>
    <property type="project" value="TreeGrafter"/>
</dbReference>
<sequence length="2777" mass="307052">MSFWDQDQSPFAQERFDIMNTGSRMSAADTPSDPLSPGVDEKDASMRKLQSYLNSVPYDCEPPEEIHAALEKIVGVLAVCIKTRSWNNTTSWDGLLQCWLLLRYPLSKAIRAKLAKLYYELCLVPGVDARTTRSWADMLSRILGKSSTKPKLDPEDLQLPWMPLWLCLQREIWPQERTQDPNRNLINILLYVAEKCNAYYDPNDIPQMLEEFLAHMTSESTLTIVPVVTSFLPRRHIDQYMPIIFKLWEAFNSSVLDDRFLDLAGELSERHVGGTVGTEGGAPWKDVGIWTDDEWNFLVGKGLGSLNVPIGTGKFTLATAAHADILTRPSRIKKTISRGAAVARLLVYSMSVDGPVKSATPSSGRAALFQPQGLPAGSKALETLERLVTCMETFFHPSNSGPWTPVLTTLLHHLTTDFIQRWKEEELHECKTPVAQRLTPAIRKNFVQILRTPALLAMFSKDTGSMSHAQGALRTMAILEPGLIMPELLERAYSGLEVVNETHRTTAVLSMLSGMAVPLVSPTIWLPAVKHLVPLLELSVPGIDLNDPAKTVTAALFIVSVVQHIKIGDLSGSRGGGFNPLVGDGPAEGMMDVDTDEIPQGTEPGDVPTFSREEERSLVRDSTANFADWVTSLCVGFYHSSKTYPRKADDDLFDLVLRIVHDYGVTNAKSNAVRAFGQLVASLARAHPNKTLKKFFPHCKDQILEELRHGASSVRTTGSHAAVASDTTLHWNISILRGCLGYGGPALLLYRKDIVQLLRQVQTSTIDFTVLNATLLEFEKGHDAHWGKLYEVEDVKLDWHVPSPEEIDFVLEIIDEIAVPTMAQLETLLQKPHWDSADRNDFCRYLIAVRSIWSGLPTFLKEQDKVVANPCIMDDMESMDLIVKPIEVQAGFTLTDPSDRRYQKAAAARKRFGELCCRASSVLRQNKEGEDHIDAMLGVVSAMDVFLLDYGILRRSFDSLEKNFVQARNVNRSWPKERKNSRVVFVKRAHVYHSGRLYLNSLYRRRSALDDNVLLEMTELAMSPYTRIRRHAQSVLHNAFGYYVRSTRLALAPLFNALSKGNDPDRMKGALYSLSNKSTDPVYYSRLILAVLGCQHEEKVSVIQKLVTQIASDFLPHVSEELTPAWDVCDVVSADAAVDELVAEFPSECVNEGLLHLAREKAAGRIQRWKSTHSELVSSILEVANKPTTHWRYVLLAARFLFNLQRRDVPTPPEVAAFFARETLSPQPTIRLVSQRAIIRCLTFIKLRTYCSSREALWMEDVHNPLAQQITVNDPEAFLRGLQVPLEQFDENSFFVDKLDTGFLLWTPTVKGYKPVLDPNYTPQWDEASQPCLQAIKDVVVDKEYMSKLAALWSQESSRTNVLTEFRSDNFSYIRSLSKMLQHAFLDNFLDVVDALILDADKFKQRAGAEMLSGLLRGSKNWPVPITNRIWDWVLARMDKIFAQIKPDTVITWETLISFQLSDCDPRRHSGLVQWILNLPLEFNGDSAFQMSKSLSMFGILVVSLGVRSNPWADKYVDLFFENANTTYAEIRSHLTQTLQTFMKNQWQPYHSSAQALLQSCRTDPDPFKIRQVNCYLYTGRYMPNVKAILSKLPQWRQERLPPPRVSLSEYDRVSLTLLSWAWIVAHSSSAPLLYPYAVGMMYGVPSVPFAQILIFLVCQAGDHQHGRTSGQSGTAAVQHSGLFVLAGNVPPAGQVEVILDNFVTAIKSSTSWRIRQSAMPTLVVFFYRNMMSISQEGVKRTMSAILDCLADENVEVREMASKALSGIVRSSQRQSIVALKNRFITLARKTNLPTRQEPGSGHSCSGSAPDLDDHPQDGWGLQEDAPGYVAYGPECIRRRAVAEFVDDARWDFLLTVAYIEKTSAPDLETQQKTASPAPQASGSIDGALAIRQVVRGAADMKVWSAMGAWWTWGCRRRWGRGKHELMHCEPSVLIPMIRALEAMPSGGDKGTDKRPLSGHVERTRLREREQLVLDTLSGRGSEAKGANGRIDARLRNMSRQNQGADTRILHEAAQSEQPSRDSASTVASGIQRESEQGPNLLTYFGTPDSLLSPLHLSSAKESSLENWNPLLSAVRPTPHKNTTKMPSRTDNNGSAEPLNASRWRVNSSGQLVSAEANPGWDLADEIVRLKIGDVTGEADNGRMRTPPKSVLATTAVAQLTESSPLDSNSAPSVDSSPDGSTRAMAIPHSRESSGDTSTSDSHEASSSPPKDLGLQPVDNRPWDAISPVDQPSYPSLMAQTAPRQQYDYRSTTQGTEAANGDDLQIDYSLPHRNYNPIPQGSPSFPNGRPAPANVAPVYRQPPPLRGYAGQGLIPSPTGMAYPGGHQSSSSLGNSQQLYDMMLPGAPDNHPAIARLQQQHNVYPPRTHHRSISDSSSVPDVNSIALMTGNMQSYGAPGIYPGMPQALPMYNQFYGATDPYGRVTEAQALAAAARLQQSYNSQVAYVPLSVGPSPLEDDRRSNTSSNGPSANNRKLGLYKTELCRSWEEKGSCRYGAKCQFAHGEEELRTVQRHPKYKTEICRTFWVSGSCPYGKRCCFIHTELPQGAAGAPPPAGADGNAPAASRPDNRARSGSTTSDPSDAPVSLLARIKRENAGTPVDVNSANGLLRPGSLRVDTSALDTNVSKQNKSAYPTFPGNNIMFPQPEQVNKRSSPAPAGPVTAGPDFGRHLGARLSIVGSNDQRPGHRQTPSNSSQRDTEGLTPTTQGGHQYSLSGDSGRINGHVRGSSAGNWSSLARNLGPSPAQYSAASPVGERPMNSPWTTTELVAGGGKKAAWP</sequence>
<feature type="region of interest" description="Disordered" evidence="7">
    <location>
        <begin position="2643"/>
        <end position="2777"/>
    </location>
</feature>
<accession>A0A550C5T0</accession>
<evidence type="ECO:0000256" key="3">
    <source>
        <dbReference type="ARBA" id="ARBA00022737"/>
    </source>
</evidence>
<evidence type="ECO:0000256" key="1">
    <source>
        <dbReference type="ARBA" id="ARBA00004324"/>
    </source>
</evidence>
<keyword evidence="10" id="KW-1185">Reference proteome</keyword>
<evidence type="ECO:0000259" key="8">
    <source>
        <dbReference type="PROSITE" id="PS50103"/>
    </source>
</evidence>
<dbReference type="GO" id="GO:0016607">
    <property type="term" value="C:nuclear speck"/>
    <property type="evidence" value="ECO:0007669"/>
    <property type="project" value="UniProtKB-SubCell"/>
</dbReference>
<dbReference type="EMBL" id="VDMD01000023">
    <property type="protein sequence ID" value="TRM60145.1"/>
    <property type="molecule type" value="Genomic_DNA"/>
</dbReference>
<dbReference type="Pfam" id="PF00642">
    <property type="entry name" value="zf-CCCH"/>
    <property type="match status" value="2"/>
</dbReference>
<evidence type="ECO:0000256" key="2">
    <source>
        <dbReference type="ARBA" id="ARBA00022723"/>
    </source>
</evidence>
<dbReference type="FunFam" id="4.10.1000.10:FF:000001">
    <property type="entry name" value="zinc finger CCCH domain-containing protein 15-like"/>
    <property type="match status" value="1"/>
</dbReference>
<dbReference type="Pfam" id="PF23096">
    <property type="entry name" value="HEAT_PSME4"/>
    <property type="match status" value="1"/>
</dbReference>
<feature type="region of interest" description="Disordered" evidence="7">
    <location>
        <begin position="22"/>
        <end position="41"/>
    </location>
</feature>
<dbReference type="InterPro" id="IPR036855">
    <property type="entry name" value="Znf_CCCH_sf"/>
</dbReference>
<dbReference type="SUPFAM" id="SSF90229">
    <property type="entry name" value="CCCH zinc finger"/>
    <property type="match status" value="2"/>
</dbReference>
<dbReference type="GO" id="GO:0070628">
    <property type="term" value="F:proteasome binding"/>
    <property type="evidence" value="ECO:0007669"/>
    <property type="project" value="InterPro"/>
</dbReference>
<dbReference type="GO" id="GO:0016504">
    <property type="term" value="F:peptidase activator activity"/>
    <property type="evidence" value="ECO:0007669"/>
    <property type="project" value="InterPro"/>
</dbReference>
<feature type="region of interest" description="Disordered" evidence="7">
    <location>
        <begin position="2547"/>
        <end position="2583"/>
    </location>
</feature>
<dbReference type="OrthoDB" id="17907at2759"/>
<keyword evidence="2 6" id="KW-0479">Metal-binding</keyword>
<dbReference type="InterPro" id="IPR016024">
    <property type="entry name" value="ARM-type_fold"/>
</dbReference>
<keyword evidence="5 6" id="KW-0862">Zinc</keyword>
<dbReference type="InterPro" id="IPR055455">
    <property type="entry name" value="HEAT_PSME4"/>
</dbReference>
<gene>
    <name evidence="9" type="ORF">BD626DRAFT_538891</name>
</gene>
<dbReference type="PANTHER" id="PTHR32170:SF3">
    <property type="entry name" value="PROTEASOME ACTIVATOR COMPLEX SUBUNIT 4"/>
    <property type="match status" value="1"/>
</dbReference>
<dbReference type="Pfam" id="PF16507">
    <property type="entry name" value="HEAT_PSME4_mid"/>
    <property type="match status" value="2"/>
</dbReference>
<feature type="region of interest" description="Disordered" evidence="7">
    <location>
        <begin position="2073"/>
        <end position="2102"/>
    </location>
</feature>
<keyword evidence="4 6" id="KW-0863">Zinc-finger</keyword>
<feature type="compositionally biased region" description="Polar residues" evidence="7">
    <location>
        <begin position="2015"/>
        <end position="2029"/>
    </location>
</feature>
<organism evidence="9 10">
    <name type="scientific">Schizophyllum amplum</name>
    <dbReference type="NCBI Taxonomy" id="97359"/>
    <lineage>
        <taxon>Eukaryota</taxon>
        <taxon>Fungi</taxon>
        <taxon>Dikarya</taxon>
        <taxon>Basidiomycota</taxon>
        <taxon>Agaricomycotina</taxon>
        <taxon>Agaricomycetes</taxon>
        <taxon>Agaricomycetidae</taxon>
        <taxon>Agaricales</taxon>
        <taxon>Schizophyllaceae</taxon>
        <taxon>Schizophyllum</taxon>
    </lineage>
</organism>
<dbReference type="InterPro" id="IPR000571">
    <property type="entry name" value="Znf_CCCH"/>
</dbReference>
<feature type="compositionally biased region" description="Polar residues" evidence="7">
    <location>
        <begin position="2084"/>
        <end position="2095"/>
    </location>
</feature>
<feature type="region of interest" description="Disordered" evidence="7">
    <location>
        <begin position="1791"/>
        <end position="1824"/>
    </location>
</feature>
<reference evidence="9 10" key="1">
    <citation type="journal article" date="2019" name="New Phytol.">
        <title>Comparative genomics reveals unique wood-decay strategies and fruiting body development in the Schizophyllaceae.</title>
        <authorList>
            <person name="Almasi E."/>
            <person name="Sahu N."/>
            <person name="Krizsan K."/>
            <person name="Balint B."/>
            <person name="Kovacs G.M."/>
            <person name="Kiss B."/>
            <person name="Cseklye J."/>
            <person name="Drula E."/>
            <person name="Henrissat B."/>
            <person name="Nagy I."/>
            <person name="Chovatia M."/>
            <person name="Adam C."/>
            <person name="LaButti K."/>
            <person name="Lipzen A."/>
            <person name="Riley R."/>
            <person name="Grigoriev I.V."/>
            <person name="Nagy L.G."/>
        </authorList>
    </citation>
    <scope>NUCLEOTIDE SEQUENCE [LARGE SCALE GENOMIC DNA]</scope>
    <source>
        <strain evidence="9 10">NL-1724</strain>
    </source>
</reference>
<feature type="compositionally biased region" description="Polar residues" evidence="7">
    <location>
        <begin position="2462"/>
        <end position="2472"/>
    </location>
</feature>
<evidence type="ECO:0000256" key="4">
    <source>
        <dbReference type="ARBA" id="ARBA00022771"/>
    </source>
</evidence>
<comment type="caution">
    <text evidence="9">The sequence shown here is derived from an EMBL/GenBank/DDBJ whole genome shotgun (WGS) entry which is preliminary data.</text>
</comment>
<dbReference type="GO" id="GO:0008270">
    <property type="term" value="F:zinc ion binding"/>
    <property type="evidence" value="ECO:0007669"/>
    <property type="project" value="UniProtKB-KW"/>
</dbReference>
<feature type="compositionally biased region" description="Low complexity" evidence="7">
    <location>
        <begin position="2196"/>
        <end position="2208"/>
    </location>
</feature>
<evidence type="ECO:0000256" key="5">
    <source>
        <dbReference type="ARBA" id="ARBA00022833"/>
    </source>
</evidence>
<dbReference type="Gene3D" id="1.25.10.10">
    <property type="entry name" value="Leucine-rich Repeat Variant"/>
    <property type="match status" value="1"/>
</dbReference>